<protein>
    <recommendedName>
        <fullName evidence="8">Fork-head domain-containing protein</fullName>
    </recommendedName>
</protein>
<evidence type="ECO:0000256" key="7">
    <source>
        <dbReference type="SAM" id="MobiDB-lite"/>
    </source>
</evidence>
<gene>
    <name evidence="9" type="ORF">K490DRAFT_56713</name>
</gene>
<dbReference type="InterPro" id="IPR030456">
    <property type="entry name" value="TF_fork_head_CS_2"/>
</dbReference>
<dbReference type="Proteomes" id="UP000799776">
    <property type="component" value="Unassembled WGS sequence"/>
</dbReference>
<feature type="DNA-binding region" description="Fork-head" evidence="6">
    <location>
        <begin position="211"/>
        <end position="301"/>
    </location>
</feature>
<feature type="compositionally biased region" description="Polar residues" evidence="7">
    <location>
        <begin position="51"/>
        <end position="75"/>
    </location>
</feature>
<evidence type="ECO:0000313" key="9">
    <source>
        <dbReference type="EMBL" id="KAF2087615.1"/>
    </source>
</evidence>
<dbReference type="SUPFAM" id="SSF46785">
    <property type="entry name" value="Winged helix' DNA-binding domain"/>
    <property type="match status" value="1"/>
</dbReference>
<feature type="compositionally biased region" description="Pro residues" evidence="7">
    <location>
        <begin position="386"/>
        <end position="411"/>
    </location>
</feature>
<accession>A0A9P4LVL3</accession>
<dbReference type="GO" id="GO:0005634">
    <property type="term" value="C:nucleus"/>
    <property type="evidence" value="ECO:0007669"/>
    <property type="project" value="UniProtKB-SubCell"/>
</dbReference>
<organism evidence="9 10">
    <name type="scientific">Saccharata proteae CBS 121410</name>
    <dbReference type="NCBI Taxonomy" id="1314787"/>
    <lineage>
        <taxon>Eukaryota</taxon>
        <taxon>Fungi</taxon>
        <taxon>Dikarya</taxon>
        <taxon>Ascomycota</taxon>
        <taxon>Pezizomycotina</taxon>
        <taxon>Dothideomycetes</taxon>
        <taxon>Dothideomycetes incertae sedis</taxon>
        <taxon>Botryosphaeriales</taxon>
        <taxon>Saccharataceae</taxon>
        <taxon>Saccharata</taxon>
    </lineage>
</organism>
<feature type="region of interest" description="Disordered" evidence="7">
    <location>
        <begin position="657"/>
        <end position="687"/>
    </location>
</feature>
<feature type="compositionally biased region" description="Polar residues" evidence="7">
    <location>
        <begin position="662"/>
        <end position="675"/>
    </location>
</feature>
<keyword evidence="3 6" id="KW-0238">DNA-binding</keyword>
<dbReference type="OrthoDB" id="5954824at2759"/>
<dbReference type="EMBL" id="ML978719">
    <property type="protein sequence ID" value="KAF2087615.1"/>
    <property type="molecule type" value="Genomic_DNA"/>
</dbReference>
<dbReference type="InterPro" id="IPR001766">
    <property type="entry name" value="Fork_head_dom"/>
</dbReference>
<feature type="compositionally biased region" description="Low complexity" evidence="7">
    <location>
        <begin position="504"/>
        <end position="515"/>
    </location>
</feature>
<evidence type="ECO:0000259" key="8">
    <source>
        <dbReference type="PROSITE" id="PS50039"/>
    </source>
</evidence>
<feature type="compositionally biased region" description="Basic and acidic residues" evidence="7">
    <location>
        <begin position="470"/>
        <end position="487"/>
    </location>
</feature>
<dbReference type="PANTHER" id="PTHR46078">
    <property type="entry name" value="FORKHEAD BOX PROTEIN J2 FAMILY MEMBER"/>
    <property type="match status" value="1"/>
</dbReference>
<dbReference type="InterPro" id="IPR036390">
    <property type="entry name" value="WH_DNA-bd_sf"/>
</dbReference>
<dbReference type="CDD" id="cd00059">
    <property type="entry name" value="FH_FOX"/>
    <property type="match status" value="1"/>
</dbReference>
<feature type="compositionally biased region" description="Polar residues" evidence="7">
    <location>
        <begin position="108"/>
        <end position="122"/>
    </location>
</feature>
<dbReference type="Gene3D" id="1.10.10.10">
    <property type="entry name" value="Winged helix-like DNA-binding domain superfamily/Winged helix DNA-binding domain"/>
    <property type="match status" value="1"/>
</dbReference>
<keyword evidence="10" id="KW-1185">Reference proteome</keyword>
<dbReference type="PANTHER" id="PTHR46078:SF2">
    <property type="entry name" value="FORK-HEAD DOMAIN-CONTAINING PROTEIN"/>
    <property type="match status" value="1"/>
</dbReference>
<feature type="region of interest" description="Disordered" evidence="7">
    <location>
        <begin position="616"/>
        <end position="638"/>
    </location>
</feature>
<dbReference type="PRINTS" id="PR00053">
    <property type="entry name" value="FORKHEAD"/>
</dbReference>
<evidence type="ECO:0000256" key="6">
    <source>
        <dbReference type="PROSITE-ProRule" id="PRU00089"/>
    </source>
</evidence>
<feature type="compositionally biased region" description="Polar residues" evidence="7">
    <location>
        <begin position="306"/>
        <end position="318"/>
    </location>
</feature>
<keyword evidence="4" id="KW-0804">Transcription</keyword>
<dbReference type="PROSITE" id="PS50039">
    <property type="entry name" value="FORK_HEAD_3"/>
    <property type="match status" value="1"/>
</dbReference>
<feature type="domain" description="Fork-head" evidence="8">
    <location>
        <begin position="211"/>
        <end position="301"/>
    </location>
</feature>
<feature type="region of interest" description="Disordered" evidence="7">
    <location>
        <begin position="713"/>
        <end position="741"/>
    </location>
</feature>
<dbReference type="GO" id="GO:0000978">
    <property type="term" value="F:RNA polymerase II cis-regulatory region sequence-specific DNA binding"/>
    <property type="evidence" value="ECO:0007669"/>
    <property type="project" value="UniProtKB-ARBA"/>
</dbReference>
<keyword evidence="5 6" id="KW-0539">Nucleus</keyword>
<proteinExistence type="predicted"/>
<evidence type="ECO:0000256" key="5">
    <source>
        <dbReference type="ARBA" id="ARBA00023242"/>
    </source>
</evidence>
<dbReference type="InterPro" id="IPR036388">
    <property type="entry name" value="WH-like_DNA-bd_sf"/>
</dbReference>
<dbReference type="GO" id="GO:0001228">
    <property type="term" value="F:DNA-binding transcription activator activity, RNA polymerase II-specific"/>
    <property type="evidence" value="ECO:0007669"/>
    <property type="project" value="UniProtKB-ARBA"/>
</dbReference>
<dbReference type="FunFam" id="1.10.10.10:FF:000260">
    <property type="entry name" value="Forkhead transcription factor (Sep1)"/>
    <property type="match status" value="1"/>
</dbReference>
<keyword evidence="2" id="KW-0805">Transcription regulation</keyword>
<dbReference type="SMART" id="SM00339">
    <property type="entry name" value="FH"/>
    <property type="match status" value="1"/>
</dbReference>
<comment type="subcellular location">
    <subcellularLocation>
        <location evidence="1 6">Nucleus</location>
    </subcellularLocation>
</comment>
<dbReference type="PROSITE" id="PS00658">
    <property type="entry name" value="FORK_HEAD_2"/>
    <property type="match status" value="1"/>
</dbReference>
<evidence type="ECO:0000313" key="10">
    <source>
        <dbReference type="Proteomes" id="UP000799776"/>
    </source>
</evidence>
<name>A0A9P4LVL3_9PEZI</name>
<evidence type="ECO:0000256" key="4">
    <source>
        <dbReference type="ARBA" id="ARBA00023163"/>
    </source>
</evidence>
<dbReference type="InterPro" id="IPR045912">
    <property type="entry name" value="FOXJ2/3-like"/>
</dbReference>
<evidence type="ECO:0000256" key="3">
    <source>
        <dbReference type="ARBA" id="ARBA00023125"/>
    </source>
</evidence>
<dbReference type="Pfam" id="PF00250">
    <property type="entry name" value="Forkhead"/>
    <property type="match status" value="1"/>
</dbReference>
<dbReference type="AlphaFoldDB" id="A0A9P4LVL3"/>
<feature type="region of interest" description="Disordered" evidence="7">
    <location>
        <begin position="298"/>
        <end position="530"/>
    </location>
</feature>
<sequence length="741" mass="80750">MAATRRHQPALQIYHDPAVAYDHRGEVADAEAALLSALAPVTHLSSAHHTLLNPTMSGASGQSPLKPRGQSSSPPSHALSERNINFNCIPPPRQPGFPTDSLEKRPSSSHMSAATPSRPQSALCSQYQHAAMDKENHFGAIYADHIGQYSDPLYGYKSNNKRTLQDAAPLRDNKVVKTAHKTRQTQDDDHLSLPAPELMPLVEDEYGAGQKPPHNYATLIAMAILRAPDRRLTLAQIYKWISDTFSYYRPGESGWQNSIRHNLSLNKSFVKQERPKEDPGKGSYWTIKPGYEKGFFVKEKPRRVTDQGTSSFMPSINSDLPRPSTAPGDSISFGVYPSSSMQPAHVGESIDSSKFPDETELSSDATIPASDPALHEGHDASGPENDMPPPSQHLRSSPPPGAEIHSSPPPALSRNTHAGTPPRVPRFPSNSRSGGRKRKFSALGDSGYYSSIESSAIKGHPPGQLTSEADVDRPAKKRGRAEEEIARMRGSSYDSPTKNRPVFAQPASQLPSSSPFRPFEKNGNELQAPLTPAVVFKKPAKPPASVSPNTNLRNHRDRIRQMLGSPDKSLSFYVGEDPLWSPAFKLPDEENFQLHEGDFNTTFDVFNESPVRRMMARGSPQKGSAKRPSISRATTSSGVLADITGSRANVLQSPAATPWLKPSSSRVRNFFSQPSAPSPIKPSGNDELFGVELHSDDSEEGFDILQGFAKIGAAASRRNDESPTKRAPVRPGVGRSTTSLF</sequence>
<evidence type="ECO:0000256" key="1">
    <source>
        <dbReference type="ARBA" id="ARBA00004123"/>
    </source>
</evidence>
<feature type="region of interest" description="Disordered" evidence="7">
    <location>
        <begin position="51"/>
        <end position="122"/>
    </location>
</feature>
<reference evidence="9" key="1">
    <citation type="journal article" date="2020" name="Stud. Mycol.">
        <title>101 Dothideomycetes genomes: a test case for predicting lifestyles and emergence of pathogens.</title>
        <authorList>
            <person name="Haridas S."/>
            <person name="Albert R."/>
            <person name="Binder M."/>
            <person name="Bloem J."/>
            <person name="Labutti K."/>
            <person name="Salamov A."/>
            <person name="Andreopoulos B."/>
            <person name="Baker S."/>
            <person name="Barry K."/>
            <person name="Bills G."/>
            <person name="Bluhm B."/>
            <person name="Cannon C."/>
            <person name="Castanera R."/>
            <person name="Culley D."/>
            <person name="Daum C."/>
            <person name="Ezra D."/>
            <person name="Gonzalez J."/>
            <person name="Henrissat B."/>
            <person name="Kuo A."/>
            <person name="Liang C."/>
            <person name="Lipzen A."/>
            <person name="Lutzoni F."/>
            <person name="Magnuson J."/>
            <person name="Mondo S."/>
            <person name="Nolan M."/>
            <person name="Ohm R."/>
            <person name="Pangilinan J."/>
            <person name="Park H.-J."/>
            <person name="Ramirez L."/>
            <person name="Alfaro M."/>
            <person name="Sun H."/>
            <person name="Tritt A."/>
            <person name="Yoshinaga Y."/>
            <person name="Zwiers L.-H."/>
            <person name="Turgeon B."/>
            <person name="Goodwin S."/>
            <person name="Spatafora J."/>
            <person name="Crous P."/>
            <person name="Grigoriev I."/>
        </authorList>
    </citation>
    <scope>NUCLEOTIDE SEQUENCE</scope>
    <source>
        <strain evidence="9">CBS 121410</strain>
    </source>
</reference>
<comment type="caution">
    <text evidence="9">The sequence shown here is derived from an EMBL/GenBank/DDBJ whole genome shotgun (WGS) entry which is preliminary data.</text>
</comment>
<evidence type="ECO:0000256" key="2">
    <source>
        <dbReference type="ARBA" id="ARBA00023015"/>
    </source>
</evidence>